<dbReference type="KEGG" id="soa:G3M56_007520"/>
<dbReference type="InterPro" id="IPR036465">
    <property type="entry name" value="vWFA_dom_sf"/>
</dbReference>
<keyword evidence="2" id="KW-1185">Reference proteome</keyword>
<reference evidence="1 2" key="1">
    <citation type="submission" date="2020-12" db="EMBL/GenBank/DDBJ databases">
        <title>Sulforoseuscoccus oceanibium gen. nov., sp. nov., a representative of the phylum Verrucomicrobia with special cytoplasmic membrane, and proposal of Sulforoseuscoccusaceae fam. nov.</title>
        <authorList>
            <person name="Xi F."/>
        </authorList>
    </citation>
    <scope>NUCLEOTIDE SEQUENCE [LARGE SCALE GENOMIC DNA]</scope>
    <source>
        <strain evidence="1 2">T37</strain>
    </source>
</reference>
<proteinExistence type="predicted"/>
<evidence type="ECO:0000313" key="2">
    <source>
        <dbReference type="Proteomes" id="UP000475117"/>
    </source>
</evidence>
<organism evidence="1 2">
    <name type="scientific">Sulfuriroseicoccus oceanibius</name>
    <dbReference type="NCBI Taxonomy" id="2707525"/>
    <lineage>
        <taxon>Bacteria</taxon>
        <taxon>Pseudomonadati</taxon>
        <taxon>Verrucomicrobiota</taxon>
        <taxon>Verrucomicrobiia</taxon>
        <taxon>Verrucomicrobiales</taxon>
        <taxon>Verrucomicrobiaceae</taxon>
        <taxon>Sulfuriroseicoccus</taxon>
    </lineage>
</organism>
<dbReference type="SUPFAM" id="SSF53300">
    <property type="entry name" value="vWA-like"/>
    <property type="match status" value="1"/>
</dbReference>
<sequence length="223" mass="24841">MNTNLTEIAYILDRSGSMSPFQEAAVTGFNQFLKEQQETDGDANLTLVLFDDEYLLHADSEPVAEVNPLTARTYIPRGMTALLDAIGRTIDNIGKKLAKMPEAERPGKVIIAIYTDGYENASTDYSARKIREMIQHQTNEYQWEFLFLAATQNAMETAADYGVQSQNASCVADGEAGVMSSYSSVSRRVTATRLFQKGVRSKKVCKDLRTTLSDIVEEEEGRR</sequence>
<dbReference type="Proteomes" id="UP000475117">
    <property type="component" value="Chromosome"/>
</dbReference>
<dbReference type="EMBL" id="CP066776">
    <property type="protein sequence ID" value="QQL43753.1"/>
    <property type="molecule type" value="Genomic_DNA"/>
</dbReference>
<evidence type="ECO:0000313" key="1">
    <source>
        <dbReference type="EMBL" id="QQL43753.1"/>
    </source>
</evidence>
<accession>A0A6B3LA28</accession>
<gene>
    <name evidence="1" type="ORF">G3M56_007520</name>
</gene>
<dbReference type="CDD" id="cd00198">
    <property type="entry name" value="vWFA"/>
    <property type="match status" value="1"/>
</dbReference>
<name>A0A6B3LA28_9BACT</name>
<dbReference type="RefSeq" id="WP_164361671.1">
    <property type="nucleotide sequence ID" value="NZ_CP066776.1"/>
</dbReference>
<protein>
    <submittedName>
        <fullName evidence="1">VWA domain-containing protein</fullName>
    </submittedName>
</protein>
<dbReference type="AlphaFoldDB" id="A0A6B3LA28"/>
<dbReference type="Gene3D" id="3.40.50.410">
    <property type="entry name" value="von Willebrand factor, type A domain"/>
    <property type="match status" value="1"/>
</dbReference>